<gene>
    <name evidence="1" type="ORF">EZS28_044924</name>
</gene>
<proteinExistence type="predicted"/>
<sequence length="107" mass="12619">MMLYIIPRDMKIIIQINCYEKDCRSSGTFFSYFLNIVIRIPIKTVVKNMNANRMKKIISIVLDGKQKDGQKWSLMKLIQTKNSKIRINNLMHDTSECFKGYQKPKNI</sequence>
<evidence type="ECO:0000313" key="2">
    <source>
        <dbReference type="Proteomes" id="UP000324800"/>
    </source>
</evidence>
<name>A0A5J4TNI9_9EUKA</name>
<reference evidence="1 2" key="1">
    <citation type="submission" date="2019-03" db="EMBL/GenBank/DDBJ databases">
        <title>Single cell metagenomics reveals metabolic interactions within the superorganism composed of flagellate Streblomastix strix and complex community of Bacteroidetes bacteria on its surface.</title>
        <authorList>
            <person name="Treitli S.C."/>
            <person name="Kolisko M."/>
            <person name="Husnik F."/>
            <person name="Keeling P."/>
            <person name="Hampl V."/>
        </authorList>
    </citation>
    <scope>NUCLEOTIDE SEQUENCE [LARGE SCALE GENOMIC DNA]</scope>
    <source>
        <strain evidence="1">ST1C</strain>
    </source>
</reference>
<dbReference type="AlphaFoldDB" id="A0A5J4TNI9"/>
<protein>
    <submittedName>
        <fullName evidence="1">Uncharacterized protein</fullName>
    </submittedName>
</protein>
<dbReference type="Proteomes" id="UP000324800">
    <property type="component" value="Unassembled WGS sequence"/>
</dbReference>
<accession>A0A5J4TNI9</accession>
<organism evidence="1 2">
    <name type="scientific">Streblomastix strix</name>
    <dbReference type="NCBI Taxonomy" id="222440"/>
    <lineage>
        <taxon>Eukaryota</taxon>
        <taxon>Metamonada</taxon>
        <taxon>Preaxostyla</taxon>
        <taxon>Oxymonadida</taxon>
        <taxon>Streblomastigidae</taxon>
        <taxon>Streblomastix</taxon>
    </lineage>
</organism>
<dbReference type="EMBL" id="SNRW01028215">
    <property type="protein sequence ID" value="KAA6359549.1"/>
    <property type="molecule type" value="Genomic_DNA"/>
</dbReference>
<evidence type="ECO:0000313" key="1">
    <source>
        <dbReference type="EMBL" id="KAA6359549.1"/>
    </source>
</evidence>
<comment type="caution">
    <text evidence="1">The sequence shown here is derived from an EMBL/GenBank/DDBJ whole genome shotgun (WGS) entry which is preliminary data.</text>
</comment>